<dbReference type="InterPro" id="IPR044810">
    <property type="entry name" value="WRKY_plant"/>
</dbReference>
<feature type="compositionally biased region" description="Low complexity" evidence="7">
    <location>
        <begin position="221"/>
        <end position="233"/>
    </location>
</feature>
<dbReference type="SUPFAM" id="SSF118290">
    <property type="entry name" value="WRKY DNA-binding domain"/>
    <property type="match status" value="2"/>
</dbReference>
<evidence type="ECO:0000256" key="4">
    <source>
        <dbReference type="ARBA" id="ARBA00023125"/>
    </source>
</evidence>
<comment type="subcellular location">
    <subcellularLocation>
        <location evidence="1">Nucleus</location>
    </subcellularLocation>
</comment>
<dbReference type="GO" id="GO:0003700">
    <property type="term" value="F:DNA-binding transcription factor activity"/>
    <property type="evidence" value="ECO:0007669"/>
    <property type="project" value="InterPro"/>
</dbReference>
<dbReference type="PANTHER" id="PTHR31221">
    <property type="entry name" value="WRKY TRANSCRIPTION FACTOR PROTEIN 1-RELATED"/>
    <property type="match status" value="1"/>
</dbReference>
<dbReference type="InterPro" id="IPR003657">
    <property type="entry name" value="WRKY_dom"/>
</dbReference>
<evidence type="ECO:0000313" key="10">
    <source>
        <dbReference type="Proteomes" id="UP000737018"/>
    </source>
</evidence>
<feature type="region of interest" description="Disordered" evidence="7">
    <location>
        <begin position="487"/>
        <end position="513"/>
    </location>
</feature>
<proteinExistence type="predicted"/>
<evidence type="ECO:0000313" key="9">
    <source>
        <dbReference type="EMBL" id="KAF3966375.1"/>
    </source>
</evidence>
<keyword evidence="5" id="KW-0804">Transcription</keyword>
<evidence type="ECO:0000256" key="3">
    <source>
        <dbReference type="ARBA" id="ARBA00023015"/>
    </source>
</evidence>
<dbReference type="OrthoDB" id="5065855at2759"/>
<keyword evidence="2" id="KW-0677">Repeat</keyword>
<keyword evidence="4" id="KW-0238">DNA-binding</keyword>
<feature type="compositionally biased region" description="Basic and acidic residues" evidence="7">
    <location>
        <begin position="394"/>
        <end position="403"/>
    </location>
</feature>
<evidence type="ECO:0000256" key="5">
    <source>
        <dbReference type="ARBA" id="ARBA00023163"/>
    </source>
</evidence>
<reference evidence="9" key="1">
    <citation type="submission" date="2020-03" db="EMBL/GenBank/DDBJ databases">
        <title>Castanea mollissima Vanexum genome sequencing.</title>
        <authorList>
            <person name="Staton M."/>
        </authorList>
    </citation>
    <scope>NUCLEOTIDE SEQUENCE</scope>
    <source>
        <tissue evidence="9">Leaf</tissue>
    </source>
</reference>
<dbReference type="PROSITE" id="PS50811">
    <property type="entry name" value="WRKY"/>
    <property type="match status" value="2"/>
</dbReference>
<sequence>MASSSGSLDTSANSHPASFTFSTHPFMTTSFSDLLASPNDIDDQNTTLENRNRSLSDRIAERTGSGVPKFKSIPPPSLPISPPAVSPSSYFAIPAGLSPAELLDSPVLLNASNILPSPTTGTFPAQAFNWRSNFSNQQQNVKQENKNYSDFSFQTQQRPPLSSTTNYQPSNTAIQTVQPQAWSFQEPTKQDEFSTGKSMVKAEFGSMQGYSSDITTITSNIQSNNNNNNNSNNGGLQSEYGNYHQQPQQPQQPQTLSRRSDDGYNWRKYGQKQVKGSENPRSYYKCTYPNCPTKKKVERSLDGQITEIVYKGSHNHPKPQSTRRSSSASSHAIQVSNSSSHELHDQSYAALGNGHMDSVATPENSSISMGDEDFDQSSQKSKSAGDDYDEDEPDAKRWKKEGENEGISAAGSRTVREPRVVVQTTSDIDILDDGYRWRKYGQKVVKGNPNPRSYYKCTHPGCPVRKHVERASHDLRAVITTYEGKHNHDVPAARGSGSHSVNRPLPSNNNNNISAATAIRPSAITHHTNNSVNNHHLHNLRLPTSEGQAPFTLEMLQSPESFGFSSFGNAIGSYMNQQQVTDNVYSRTKEEPRDDMFFESLLA</sequence>
<feature type="region of interest" description="Disordered" evidence="7">
    <location>
        <begin position="177"/>
        <end position="196"/>
    </location>
</feature>
<feature type="compositionally biased region" description="Polar residues" evidence="7">
    <location>
        <begin position="234"/>
        <end position="244"/>
    </location>
</feature>
<keyword evidence="3" id="KW-0805">Transcription regulation</keyword>
<name>A0A8J4R9Q8_9ROSI</name>
<dbReference type="Pfam" id="PF03106">
    <property type="entry name" value="WRKY"/>
    <property type="match status" value="2"/>
</dbReference>
<keyword evidence="6" id="KW-0539">Nucleus</keyword>
<gene>
    <name evidence="9" type="ORF">CMV_009516</name>
</gene>
<keyword evidence="10" id="KW-1185">Reference proteome</keyword>
<evidence type="ECO:0000259" key="8">
    <source>
        <dbReference type="PROSITE" id="PS50811"/>
    </source>
</evidence>
<dbReference type="FunFam" id="2.20.25.80:FF:000001">
    <property type="entry name" value="WRKY transcription factor 33"/>
    <property type="match status" value="1"/>
</dbReference>
<feature type="region of interest" description="Disordered" evidence="7">
    <location>
        <begin position="32"/>
        <end position="75"/>
    </location>
</feature>
<feature type="domain" description="WRKY" evidence="8">
    <location>
        <begin position="426"/>
        <end position="491"/>
    </location>
</feature>
<feature type="domain" description="WRKY" evidence="8">
    <location>
        <begin position="261"/>
        <end position="319"/>
    </location>
</feature>
<evidence type="ECO:0000256" key="2">
    <source>
        <dbReference type="ARBA" id="ARBA00022737"/>
    </source>
</evidence>
<evidence type="ECO:0000256" key="7">
    <source>
        <dbReference type="SAM" id="MobiDB-lite"/>
    </source>
</evidence>
<feature type="compositionally biased region" description="Polar residues" evidence="7">
    <location>
        <begin position="177"/>
        <end position="187"/>
    </location>
</feature>
<dbReference type="InterPro" id="IPR036576">
    <property type="entry name" value="WRKY_dom_sf"/>
</dbReference>
<dbReference type="FunFam" id="2.20.25.80:FF:000006">
    <property type="entry name" value="WRKY transcription factor"/>
    <property type="match status" value="1"/>
</dbReference>
<feature type="region of interest" description="Disordered" evidence="7">
    <location>
        <begin position="221"/>
        <end position="289"/>
    </location>
</feature>
<feature type="compositionally biased region" description="Low complexity" evidence="7">
    <location>
        <begin position="320"/>
        <end position="340"/>
    </location>
</feature>
<organism evidence="9 10">
    <name type="scientific">Castanea mollissima</name>
    <name type="common">Chinese chestnut</name>
    <dbReference type="NCBI Taxonomy" id="60419"/>
    <lineage>
        <taxon>Eukaryota</taxon>
        <taxon>Viridiplantae</taxon>
        <taxon>Streptophyta</taxon>
        <taxon>Embryophyta</taxon>
        <taxon>Tracheophyta</taxon>
        <taxon>Spermatophyta</taxon>
        <taxon>Magnoliopsida</taxon>
        <taxon>eudicotyledons</taxon>
        <taxon>Gunneridae</taxon>
        <taxon>Pentapetalae</taxon>
        <taxon>rosids</taxon>
        <taxon>fabids</taxon>
        <taxon>Fagales</taxon>
        <taxon>Fagaceae</taxon>
        <taxon>Castanea</taxon>
    </lineage>
</organism>
<dbReference type="Proteomes" id="UP000737018">
    <property type="component" value="Unassembled WGS sequence"/>
</dbReference>
<evidence type="ECO:0000256" key="1">
    <source>
        <dbReference type="ARBA" id="ARBA00004123"/>
    </source>
</evidence>
<accession>A0A8J4R9Q8</accession>
<feature type="compositionally biased region" description="Polar residues" evidence="7">
    <location>
        <begin position="497"/>
        <end position="507"/>
    </location>
</feature>
<feature type="region of interest" description="Disordered" evidence="7">
    <location>
        <begin position="310"/>
        <end position="412"/>
    </location>
</feature>
<comment type="caution">
    <text evidence="9">The sequence shown here is derived from an EMBL/GenBank/DDBJ whole genome shotgun (WGS) entry which is preliminary data.</text>
</comment>
<dbReference type="EMBL" id="JRKL02001052">
    <property type="protein sequence ID" value="KAF3966375.1"/>
    <property type="molecule type" value="Genomic_DNA"/>
</dbReference>
<feature type="compositionally biased region" description="Low complexity" evidence="7">
    <location>
        <begin position="245"/>
        <end position="254"/>
    </location>
</feature>
<dbReference type="GO" id="GO:0005634">
    <property type="term" value="C:nucleus"/>
    <property type="evidence" value="ECO:0007669"/>
    <property type="project" value="UniProtKB-SubCell"/>
</dbReference>
<feature type="compositionally biased region" description="Basic and acidic residues" evidence="7">
    <location>
        <begin position="50"/>
        <end position="61"/>
    </location>
</feature>
<dbReference type="PANTHER" id="PTHR31221:SF1">
    <property type="entry name" value="WRKY TRANSCRIPTION FACTOR 33-RELATED"/>
    <property type="match status" value="1"/>
</dbReference>
<protein>
    <recommendedName>
        <fullName evidence="8">WRKY domain-containing protein</fullName>
    </recommendedName>
</protein>
<dbReference type="SMART" id="SM00774">
    <property type="entry name" value="WRKY"/>
    <property type="match status" value="2"/>
</dbReference>
<dbReference type="GO" id="GO:0043565">
    <property type="term" value="F:sequence-specific DNA binding"/>
    <property type="evidence" value="ECO:0007669"/>
    <property type="project" value="InterPro"/>
</dbReference>
<evidence type="ECO:0000256" key="6">
    <source>
        <dbReference type="ARBA" id="ARBA00023242"/>
    </source>
</evidence>
<dbReference type="AlphaFoldDB" id="A0A8J4R9Q8"/>
<dbReference type="Gene3D" id="2.20.25.80">
    <property type="entry name" value="WRKY domain"/>
    <property type="match status" value="2"/>
</dbReference>